<evidence type="ECO:0000256" key="2">
    <source>
        <dbReference type="SAM" id="SignalP"/>
    </source>
</evidence>
<sequence>MKHLSMIVGFGAVLLLWGGTGLADDPNAQIGNGPKVEKSITPPSAPAASRTQATGATNQSHKVKKMNKKAKAKIETEGK</sequence>
<protein>
    <submittedName>
        <fullName evidence="3">Uncharacterized protein</fullName>
    </submittedName>
</protein>
<feature type="compositionally biased region" description="Polar residues" evidence="1">
    <location>
        <begin position="49"/>
        <end position="60"/>
    </location>
</feature>
<evidence type="ECO:0000313" key="3">
    <source>
        <dbReference type="EMBL" id="PPQ36162.1"/>
    </source>
</evidence>
<keyword evidence="4" id="KW-1185">Reference proteome</keyword>
<keyword evidence="2" id="KW-0732">Signal</keyword>
<dbReference type="EMBL" id="NHRY01000061">
    <property type="protein sequence ID" value="PPQ36162.1"/>
    <property type="molecule type" value="Genomic_DNA"/>
</dbReference>
<proteinExistence type="predicted"/>
<comment type="caution">
    <text evidence="3">The sequence shown here is derived from an EMBL/GenBank/DDBJ whole genome shotgun (WGS) entry which is preliminary data.</text>
</comment>
<feature type="region of interest" description="Disordered" evidence="1">
    <location>
        <begin position="24"/>
        <end position="79"/>
    </location>
</feature>
<evidence type="ECO:0000256" key="1">
    <source>
        <dbReference type="SAM" id="MobiDB-lite"/>
    </source>
</evidence>
<name>A0A2S6NLD9_RHOGL</name>
<feature type="signal peptide" evidence="2">
    <location>
        <begin position="1"/>
        <end position="23"/>
    </location>
</feature>
<reference evidence="3 4" key="1">
    <citation type="journal article" date="2018" name="Arch. Microbiol.">
        <title>New insights into the metabolic potential of the phototrophic purple bacterium Rhodopila globiformis DSM 161(T) from its draft genome sequence and evidence for a vanadium-dependent nitrogenase.</title>
        <authorList>
            <person name="Imhoff J.F."/>
            <person name="Rahn T."/>
            <person name="Kunzel S."/>
            <person name="Neulinger S.C."/>
        </authorList>
    </citation>
    <scope>NUCLEOTIDE SEQUENCE [LARGE SCALE GENOMIC DNA]</scope>
    <source>
        <strain evidence="3 4">DSM 161</strain>
    </source>
</reference>
<feature type="compositionally biased region" description="Basic residues" evidence="1">
    <location>
        <begin position="61"/>
        <end position="71"/>
    </location>
</feature>
<dbReference type="AlphaFoldDB" id="A0A2S6NLD9"/>
<gene>
    <name evidence="3" type="ORF">CCS01_05570</name>
</gene>
<accession>A0A2S6NLD9</accession>
<dbReference type="Proteomes" id="UP000239724">
    <property type="component" value="Unassembled WGS sequence"/>
</dbReference>
<feature type="chain" id="PRO_5015641203" evidence="2">
    <location>
        <begin position="24"/>
        <end position="79"/>
    </location>
</feature>
<evidence type="ECO:0000313" key="4">
    <source>
        <dbReference type="Proteomes" id="UP000239724"/>
    </source>
</evidence>
<organism evidence="3 4">
    <name type="scientific">Rhodopila globiformis</name>
    <name type="common">Rhodopseudomonas globiformis</name>
    <dbReference type="NCBI Taxonomy" id="1071"/>
    <lineage>
        <taxon>Bacteria</taxon>
        <taxon>Pseudomonadati</taxon>
        <taxon>Pseudomonadota</taxon>
        <taxon>Alphaproteobacteria</taxon>
        <taxon>Acetobacterales</taxon>
        <taxon>Acetobacteraceae</taxon>
        <taxon>Rhodopila</taxon>
    </lineage>
</organism>